<dbReference type="EMBL" id="NHSD01000257">
    <property type="protein sequence ID" value="MBK5927544.1"/>
    <property type="molecule type" value="Genomic_DNA"/>
</dbReference>
<evidence type="ECO:0000313" key="3">
    <source>
        <dbReference type="Proteomes" id="UP000706333"/>
    </source>
</evidence>
<evidence type="ECO:0000256" key="1">
    <source>
        <dbReference type="SAM" id="MobiDB-lite"/>
    </source>
</evidence>
<comment type="caution">
    <text evidence="2">The sequence shown here is derived from an EMBL/GenBank/DDBJ whole genome shotgun (WGS) entry which is preliminary data.</text>
</comment>
<protein>
    <recommendedName>
        <fullName evidence="4">Protein ImuA</fullName>
    </recommendedName>
</protein>
<dbReference type="InterPro" id="IPR027417">
    <property type="entry name" value="P-loop_NTPase"/>
</dbReference>
<reference evidence="2" key="1">
    <citation type="submission" date="2017-05" db="EMBL/GenBank/DDBJ databases">
        <authorList>
            <person name="Imhoff J.F."/>
            <person name="Rahn T."/>
            <person name="Kuenzel S."/>
            <person name="Neulinger S.C."/>
        </authorList>
    </citation>
    <scope>NUCLEOTIDE SEQUENCE</scope>
    <source>
        <strain evidence="2">LMG 28126</strain>
    </source>
</reference>
<dbReference type="AlphaFoldDB" id="A0A934TK16"/>
<proteinExistence type="predicted"/>
<feature type="region of interest" description="Disordered" evidence="1">
    <location>
        <begin position="1"/>
        <end position="20"/>
    </location>
</feature>
<keyword evidence="3" id="KW-1185">Reference proteome</keyword>
<evidence type="ECO:0008006" key="4">
    <source>
        <dbReference type="Google" id="ProtNLM"/>
    </source>
</evidence>
<sequence length="221" mass="22214">MAADAVADAGGGAGAGTDGDPPALALGRVHEGCGPARRTLAILLAAAARGPVLWIAPAHAAERLHAAGVAAAGLDPARLTLVDAPRPDDILWSTETALRHLAATGAGGMVVADLAGPPGLVAVRRLHLAAGGADGGGSTLPLGLLLTPEDGGAQGIESRWHFAPEPSPEPSLDASPDHSPAHTAWRLERRRARGAAPAAWRLEAPATGPLRRHRLASPDPA</sequence>
<dbReference type="SUPFAM" id="SSF52540">
    <property type="entry name" value="P-loop containing nucleoside triphosphate hydrolases"/>
    <property type="match status" value="1"/>
</dbReference>
<gene>
    <name evidence="2" type="ORF">CCR87_09435</name>
</gene>
<accession>A0A934TK16</accession>
<feature type="region of interest" description="Disordered" evidence="1">
    <location>
        <begin position="159"/>
        <end position="221"/>
    </location>
</feature>
<feature type="compositionally biased region" description="Low complexity" evidence="1">
    <location>
        <begin position="194"/>
        <end position="206"/>
    </location>
</feature>
<dbReference type="Proteomes" id="UP000706333">
    <property type="component" value="Unassembled WGS sequence"/>
</dbReference>
<evidence type="ECO:0000313" key="2">
    <source>
        <dbReference type="EMBL" id="MBK5927544.1"/>
    </source>
</evidence>
<name>A0A934TK16_9RHOB</name>
<reference evidence="2" key="2">
    <citation type="journal article" date="2020" name="Microorganisms">
        <title>Osmotic Adaptation and Compatible Solute Biosynthesis of Phototrophic Bacteria as Revealed from Genome Analyses.</title>
        <authorList>
            <person name="Imhoff J.F."/>
            <person name="Rahn T."/>
            <person name="Kunzel S."/>
            <person name="Keller A."/>
            <person name="Neulinger S.C."/>
        </authorList>
    </citation>
    <scope>NUCLEOTIDE SEQUENCE</scope>
    <source>
        <strain evidence="2">LMG 28126</strain>
    </source>
</reference>
<dbReference type="Gene3D" id="3.40.50.300">
    <property type="entry name" value="P-loop containing nucleotide triphosphate hydrolases"/>
    <property type="match status" value="1"/>
</dbReference>
<organism evidence="2 3">
    <name type="scientific">Rhodobaculum claviforme</name>
    <dbReference type="NCBI Taxonomy" id="1549854"/>
    <lineage>
        <taxon>Bacteria</taxon>
        <taxon>Pseudomonadati</taxon>
        <taxon>Pseudomonadota</taxon>
        <taxon>Alphaproteobacteria</taxon>
        <taxon>Rhodobacterales</taxon>
        <taxon>Paracoccaceae</taxon>
        <taxon>Rhodobaculum</taxon>
    </lineage>
</organism>